<keyword evidence="1" id="KW-0812">Transmembrane</keyword>
<dbReference type="RefSeq" id="XP_001831368.2">
    <property type="nucleotide sequence ID" value="XM_001831316.2"/>
</dbReference>
<evidence type="ECO:0000256" key="1">
    <source>
        <dbReference type="SAM" id="Phobius"/>
    </source>
</evidence>
<organism evidence="2 3">
    <name type="scientific">Coprinopsis cinerea (strain Okayama-7 / 130 / ATCC MYA-4618 / FGSC 9003)</name>
    <name type="common">Inky cap fungus</name>
    <name type="synonym">Hormographiella aspergillata</name>
    <dbReference type="NCBI Taxonomy" id="240176"/>
    <lineage>
        <taxon>Eukaryota</taxon>
        <taxon>Fungi</taxon>
        <taxon>Dikarya</taxon>
        <taxon>Basidiomycota</taxon>
        <taxon>Agaricomycotina</taxon>
        <taxon>Agaricomycetes</taxon>
        <taxon>Agaricomycetidae</taxon>
        <taxon>Agaricales</taxon>
        <taxon>Agaricineae</taxon>
        <taxon>Psathyrellaceae</taxon>
        <taxon>Coprinopsis</taxon>
    </lineage>
</organism>
<dbReference type="OrthoDB" id="5421757at2759"/>
<feature type="transmembrane region" description="Helical" evidence="1">
    <location>
        <begin position="21"/>
        <end position="46"/>
    </location>
</feature>
<dbReference type="KEGG" id="cci:CC1G_00915"/>
<name>A8N940_COPC7</name>
<protein>
    <submittedName>
        <fullName evidence="2">Uncharacterized protein</fullName>
    </submittedName>
</protein>
<dbReference type="InParanoid" id="A8N940"/>
<dbReference type="HOGENOM" id="CLU_1331896_0_0_1"/>
<dbReference type="Proteomes" id="UP000001861">
    <property type="component" value="Unassembled WGS sequence"/>
</dbReference>
<keyword evidence="1" id="KW-1133">Transmembrane helix</keyword>
<keyword evidence="3" id="KW-1185">Reference proteome</keyword>
<dbReference type="EMBL" id="AACS02000007">
    <property type="protein sequence ID" value="EAU90531.2"/>
    <property type="molecule type" value="Genomic_DNA"/>
</dbReference>
<comment type="caution">
    <text evidence="2">The sequence shown here is derived from an EMBL/GenBank/DDBJ whole genome shotgun (WGS) entry which is preliminary data.</text>
</comment>
<feature type="transmembrane region" description="Helical" evidence="1">
    <location>
        <begin position="66"/>
        <end position="90"/>
    </location>
</feature>
<dbReference type="OMA" id="SAWERSF"/>
<gene>
    <name evidence="2" type="ORF">CC1G_00915</name>
</gene>
<proteinExistence type="predicted"/>
<dbReference type="eggNOG" id="ENOG502RBKG">
    <property type="taxonomic scope" value="Eukaryota"/>
</dbReference>
<sequence>MTIIPKTGLSPDWTARIKRTVFYRALVVNTVIAIVLSALVALTILHDLYEPYPISLHTASIATQRILVLSAIAVLVRSTLAPFFLGECLLRIKYHFRDSEIIIRRLPRGLMGAGGHDEHDLQSLCTNAARSVDPALLYSNLRSFFSRDYWTMEYGAVMDAYSSISVGEFTEEDFEFSILKRDDSGHWNVYELWRIHGVATEKQERV</sequence>
<dbReference type="STRING" id="240176.A8N940"/>
<keyword evidence="1" id="KW-0472">Membrane</keyword>
<dbReference type="GeneID" id="6007840"/>
<reference evidence="2 3" key="1">
    <citation type="journal article" date="2010" name="Proc. Natl. Acad. Sci. U.S.A.">
        <title>Insights into evolution of multicellular fungi from the assembled chromosomes of the mushroom Coprinopsis cinerea (Coprinus cinereus).</title>
        <authorList>
            <person name="Stajich J.E."/>
            <person name="Wilke S.K."/>
            <person name="Ahren D."/>
            <person name="Au C.H."/>
            <person name="Birren B.W."/>
            <person name="Borodovsky M."/>
            <person name="Burns C."/>
            <person name="Canback B."/>
            <person name="Casselton L.A."/>
            <person name="Cheng C.K."/>
            <person name="Deng J."/>
            <person name="Dietrich F.S."/>
            <person name="Fargo D.C."/>
            <person name="Farman M.L."/>
            <person name="Gathman A.C."/>
            <person name="Goldberg J."/>
            <person name="Guigo R."/>
            <person name="Hoegger P.J."/>
            <person name="Hooker J.B."/>
            <person name="Huggins A."/>
            <person name="James T.Y."/>
            <person name="Kamada T."/>
            <person name="Kilaru S."/>
            <person name="Kodira C."/>
            <person name="Kues U."/>
            <person name="Kupfer D."/>
            <person name="Kwan H.S."/>
            <person name="Lomsadze A."/>
            <person name="Li W."/>
            <person name="Lilly W.W."/>
            <person name="Ma L.J."/>
            <person name="Mackey A.J."/>
            <person name="Manning G."/>
            <person name="Martin F."/>
            <person name="Muraguchi H."/>
            <person name="Natvig D.O."/>
            <person name="Palmerini H."/>
            <person name="Ramesh M.A."/>
            <person name="Rehmeyer C.J."/>
            <person name="Roe B.A."/>
            <person name="Shenoy N."/>
            <person name="Stanke M."/>
            <person name="Ter-Hovhannisyan V."/>
            <person name="Tunlid A."/>
            <person name="Velagapudi R."/>
            <person name="Vision T.J."/>
            <person name="Zeng Q."/>
            <person name="Zolan M.E."/>
            <person name="Pukkila P.J."/>
        </authorList>
    </citation>
    <scope>NUCLEOTIDE SEQUENCE [LARGE SCALE GENOMIC DNA]</scope>
    <source>
        <strain evidence="3">Okayama-7 / 130 / ATCC MYA-4618 / FGSC 9003</strain>
    </source>
</reference>
<evidence type="ECO:0000313" key="3">
    <source>
        <dbReference type="Proteomes" id="UP000001861"/>
    </source>
</evidence>
<evidence type="ECO:0000313" key="2">
    <source>
        <dbReference type="EMBL" id="EAU90531.2"/>
    </source>
</evidence>
<accession>A8N940</accession>
<dbReference type="AlphaFoldDB" id="A8N940"/>
<dbReference type="VEuPathDB" id="FungiDB:CC1G_00915"/>